<feature type="domain" description="Peptidase M28" evidence="2">
    <location>
        <begin position="88"/>
        <end position="209"/>
    </location>
</feature>
<gene>
    <name evidence="3" type="ORF">GCM10022223_14850</name>
</gene>
<evidence type="ECO:0000256" key="1">
    <source>
        <dbReference type="SAM" id="MobiDB-lite"/>
    </source>
</evidence>
<keyword evidence="4" id="KW-1185">Reference proteome</keyword>
<comment type="caution">
    <text evidence="3">The sequence shown here is derived from an EMBL/GenBank/DDBJ whole genome shotgun (WGS) entry which is preliminary data.</text>
</comment>
<reference evidence="4" key="1">
    <citation type="journal article" date="2019" name="Int. J. Syst. Evol. Microbiol.">
        <title>The Global Catalogue of Microorganisms (GCM) 10K type strain sequencing project: providing services to taxonomists for standard genome sequencing and annotation.</title>
        <authorList>
            <consortium name="The Broad Institute Genomics Platform"/>
            <consortium name="The Broad Institute Genome Sequencing Center for Infectious Disease"/>
            <person name="Wu L."/>
            <person name="Ma J."/>
        </authorList>
    </citation>
    <scope>NUCLEOTIDE SEQUENCE [LARGE SCALE GENOMIC DNA]</scope>
    <source>
        <strain evidence="4">JCM 16902</strain>
    </source>
</reference>
<protein>
    <recommendedName>
        <fullName evidence="2">Peptidase M28 domain-containing protein</fullName>
    </recommendedName>
</protein>
<evidence type="ECO:0000259" key="2">
    <source>
        <dbReference type="Pfam" id="PF04389"/>
    </source>
</evidence>
<dbReference type="Pfam" id="PF04389">
    <property type="entry name" value="Peptidase_M28"/>
    <property type="match status" value="1"/>
</dbReference>
<organism evidence="3 4">
    <name type="scientific">Kineosporia mesophila</name>
    <dbReference type="NCBI Taxonomy" id="566012"/>
    <lineage>
        <taxon>Bacteria</taxon>
        <taxon>Bacillati</taxon>
        <taxon>Actinomycetota</taxon>
        <taxon>Actinomycetes</taxon>
        <taxon>Kineosporiales</taxon>
        <taxon>Kineosporiaceae</taxon>
        <taxon>Kineosporia</taxon>
    </lineage>
</organism>
<dbReference type="RefSeq" id="WP_231486234.1">
    <property type="nucleotide sequence ID" value="NZ_BAAAZO010000002.1"/>
</dbReference>
<evidence type="ECO:0000313" key="4">
    <source>
        <dbReference type="Proteomes" id="UP001501074"/>
    </source>
</evidence>
<dbReference type="Proteomes" id="UP001501074">
    <property type="component" value="Unassembled WGS sequence"/>
</dbReference>
<dbReference type="SUPFAM" id="SSF53187">
    <property type="entry name" value="Zn-dependent exopeptidases"/>
    <property type="match status" value="1"/>
</dbReference>
<name>A0ABP6ZCP9_9ACTN</name>
<dbReference type="InterPro" id="IPR007484">
    <property type="entry name" value="Peptidase_M28"/>
</dbReference>
<dbReference type="EMBL" id="BAAAZO010000002">
    <property type="protein sequence ID" value="GAA3600314.1"/>
    <property type="molecule type" value="Genomic_DNA"/>
</dbReference>
<feature type="region of interest" description="Disordered" evidence="1">
    <location>
        <begin position="1"/>
        <end position="32"/>
    </location>
</feature>
<dbReference type="InterPro" id="IPR045175">
    <property type="entry name" value="M28_fam"/>
</dbReference>
<proteinExistence type="predicted"/>
<evidence type="ECO:0000313" key="3">
    <source>
        <dbReference type="EMBL" id="GAA3600314.1"/>
    </source>
</evidence>
<sequence>MSSAPETADEQRVEKHVRTLAGSPRGRRHHPQALQQAMDYLATELDGYGWTTRHVPFVMRWAIGVTEKGGTAPLWRRVRLYRRLEGTNLLAHLPQHSPEAPAVLLIAHVDSVENSPGADDNASGVAAVLECARLLAALPDAPVVRLALVDMEELGKMGSRALAGDRRFRRGLRHVICLESVGTFTSEPGSQQVGVLKWVFPQAAAEIASQGGRGDFVLAICKRSSRRAAETIRESADGLRVLVGQEPRPGGLAGRLVTQVARPLRNLDRSDHAPFWDKGVPSLMLTCTASFRNHRYHLPGDVAGEVDFGKVAELSTAVVRALRRGF</sequence>
<dbReference type="PANTHER" id="PTHR12147:SF26">
    <property type="entry name" value="PEPTIDASE M28 DOMAIN-CONTAINING PROTEIN"/>
    <property type="match status" value="1"/>
</dbReference>
<dbReference type="PANTHER" id="PTHR12147">
    <property type="entry name" value="METALLOPEPTIDASE M28 FAMILY MEMBER"/>
    <property type="match status" value="1"/>
</dbReference>
<dbReference type="Gene3D" id="3.40.630.10">
    <property type="entry name" value="Zn peptidases"/>
    <property type="match status" value="1"/>
</dbReference>
<accession>A0ABP6ZCP9</accession>